<evidence type="ECO:0008006" key="3">
    <source>
        <dbReference type="Google" id="ProtNLM"/>
    </source>
</evidence>
<evidence type="ECO:0000313" key="1">
    <source>
        <dbReference type="EMBL" id="ODN74144.1"/>
    </source>
</evidence>
<dbReference type="RefSeq" id="XP_018990006.1">
    <property type="nucleotide sequence ID" value="XM_019142363.1"/>
</dbReference>
<dbReference type="AlphaFoldDB" id="A0A1E3HCU0"/>
<comment type="caution">
    <text evidence="1">The sequence shown here is derived from an EMBL/GenBank/DDBJ whole genome shotgun (WGS) entry which is preliminary data.</text>
</comment>
<dbReference type="GeneID" id="30158904"/>
<dbReference type="Gene3D" id="3.30.559.10">
    <property type="entry name" value="Chloramphenicol acetyltransferase-like domain"/>
    <property type="match status" value="1"/>
</dbReference>
<dbReference type="EMBL" id="AWGJ01000012">
    <property type="protein sequence ID" value="ODN74144.1"/>
    <property type="molecule type" value="Genomic_DNA"/>
</dbReference>
<dbReference type="OrthoDB" id="2581980at2759"/>
<evidence type="ECO:0000313" key="2">
    <source>
        <dbReference type="Proteomes" id="UP000094065"/>
    </source>
</evidence>
<protein>
    <recommendedName>
        <fullName evidence="3">Condensation domain-containing protein</fullName>
    </recommendedName>
</protein>
<organism evidence="1 2">
    <name type="scientific">Cryptococcus amylolentus CBS 6039</name>
    <dbReference type="NCBI Taxonomy" id="1295533"/>
    <lineage>
        <taxon>Eukaryota</taxon>
        <taxon>Fungi</taxon>
        <taxon>Dikarya</taxon>
        <taxon>Basidiomycota</taxon>
        <taxon>Agaricomycotina</taxon>
        <taxon>Tremellomycetes</taxon>
        <taxon>Tremellales</taxon>
        <taxon>Cryptococcaceae</taxon>
        <taxon>Cryptococcus</taxon>
    </lineage>
</organism>
<proteinExistence type="predicted"/>
<accession>A0A1E3HCU0</accession>
<gene>
    <name evidence="1" type="ORF">L202_07595</name>
</gene>
<name>A0A1E3HCU0_9TREE</name>
<dbReference type="InterPro" id="IPR023213">
    <property type="entry name" value="CAT-like_dom_sf"/>
</dbReference>
<sequence>MSVQTAYIPCSPVNTPTLPQGTTAIPIADASLWPVGSVQSVLSFDGPLDEGRLKKAVGILSGVWPTLAGRYEKVKEGEKDRFQIKLTSSPIPFETQTIERDQAFPNKQVVQPLLDPFLPPLGKDFHRPNSDAHLFALRLTTLMPSGNSVLGVEMSHVFSDGETKSKLLHLLDTFYVYGEKAVGDLQKYSGYDLPTFLPQIGPLPSYDPAWNIPSTMNEGHDFLPMIQAYTAAITQSVQVVFDLQQSELRALTDRYQEEAGIKISEADALSAWWIALMAKVGVDDVKSVIYVCSYRTWSPSHPSFPENLPTLAANVASMTHLPIPLSSSATPAAIAKSIREGVSSLRNSPEETLKWLSTAGYHLRKAAEEEKGQIYLPGENEVSINSGSRMDWSTSFGFEPYQVSFHTTFSVPRFLRIFRANPKKGEEKGERVELTFSVADEEVKKRVEQLVAEERQSWTGD</sequence>
<reference evidence="1 2" key="1">
    <citation type="submission" date="2016-06" db="EMBL/GenBank/DDBJ databases">
        <title>Evolution of pathogenesis and genome organization in the Tremellales.</title>
        <authorList>
            <person name="Cuomo C."/>
            <person name="Litvintseva A."/>
            <person name="Heitman J."/>
            <person name="Chen Y."/>
            <person name="Sun S."/>
            <person name="Springer D."/>
            <person name="Dromer F."/>
            <person name="Young S."/>
            <person name="Zeng Q."/>
            <person name="Chapman S."/>
            <person name="Gujja S."/>
            <person name="Saif S."/>
            <person name="Birren B."/>
        </authorList>
    </citation>
    <scope>NUCLEOTIDE SEQUENCE [LARGE SCALE GENOMIC DNA]</scope>
    <source>
        <strain evidence="1 2">CBS 6039</strain>
    </source>
</reference>
<dbReference type="Proteomes" id="UP000094065">
    <property type="component" value="Unassembled WGS sequence"/>
</dbReference>
<keyword evidence="2" id="KW-1185">Reference proteome</keyword>